<dbReference type="Proteomes" id="UP000274822">
    <property type="component" value="Unassembled WGS sequence"/>
</dbReference>
<feature type="transmembrane region" description="Helical" evidence="2">
    <location>
        <begin position="318"/>
        <end position="340"/>
    </location>
</feature>
<evidence type="ECO:0000313" key="4">
    <source>
        <dbReference type="EMBL" id="RUS26417.1"/>
    </source>
</evidence>
<feature type="transmembrane region" description="Helical" evidence="2">
    <location>
        <begin position="266"/>
        <end position="289"/>
    </location>
</feature>
<keyword evidence="5" id="KW-1185">Reference proteome</keyword>
<comment type="caution">
    <text evidence="4">The sequence shown here is derived from an EMBL/GenBank/DDBJ whole genome shotgun (WGS) entry which is preliminary data.</text>
</comment>
<feature type="compositionally biased region" description="Polar residues" evidence="1">
    <location>
        <begin position="364"/>
        <end position="374"/>
    </location>
</feature>
<keyword evidence="2" id="KW-1133">Transmembrane helix</keyword>
<protein>
    <recommendedName>
        <fullName evidence="3">DUF1206 domain-containing protein</fullName>
    </recommendedName>
</protein>
<feature type="transmembrane region" description="Helical" evidence="2">
    <location>
        <begin position="176"/>
        <end position="193"/>
    </location>
</feature>
<reference evidence="4 5" key="1">
    <citation type="journal article" date="2018" name="New Phytol.">
        <title>Phylogenomics of Endogonaceae and evolution of mycorrhizas within Mucoromycota.</title>
        <authorList>
            <person name="Chang Y."/>
            <person name="Desiro A."/>
            <person name="Na H."/>
            <person name="Sandor L."/>
            <person name="Lipzen A."/>
            <person name="Clum A."/>
            <person name="Barry K."/>
            <person name="Grigoriev I.V."/>
            <person name="Martin F.M."/>
            <person name="Stajich J.E."/>
            <person name="Smith M.E."/>
            <person name="Bonito G."/>
            <person name="Spatafora J.W."/>
        </authorList>
    </citation>
    <scope>NUCLEOTIDE SEQUENCE [LARGE SCALE GENOMIC DNA]</scope>
    <source>
        <strain evidence="4 5">AD002</strain>
    </source>
</reference>
<accession>A0A433Q9F6</accession>
<feature type="region of interest" description="Disordered" evidence="1">
    <location>
        <begin position="350"/>
        <end position="374"/>
    </location>
</feature>
<evidence type="ECO:0000259" key="3">
    <source>
        <dbReference type="Pfam" id="PF06724"/>
    </source>
</evidence>
<dbReference type="EMBL" id="RBNJ01010492">
    <property type="protein sequence ID" value="RUS26417.1"/>
    <property type="molecule type" value="Genomic_DNA"/>
</dbReference>
<keyword evidence="2" id="KW-0472">Membrane</keyword>
<proteinExistence type="predicted"/>
<evidence type="ECO:0000256" key="2">
    <source>
        <dbReference type="SAM" id="Phobius"/>
    </source>
</evidence>
<name>A0A433Q9F6_9FUNG</name>
<evidence type="ECO:0000256" key="1">
    <source>
        <dbReference type="SAM" id="MobiDB-lite"/>
    </source>
</evidence>
<gene>
    <name evidence="4" type="ORF">BC938DRAFT_470794</name>
</gene>
<feature type="transmembrane region" description="Helical" evidence="2">
    <location>
        <begin position="70"/>
        <end position="92"/>
    </location>
</feature>
<organism evidence="4 5">
    <name type="scientific">Jimgerdemannia flammicorona</name>
    <dbReference type="NCBI Taxonomy" id="994334"/>
    <lineage>
        <taxon>Eukaryota</taxon>
        <taxon>Fungi</taxon>
        <taxon>Fungi incertae sedis</taxon>
        <taxon>Mucoromycota</taxon>
        <taxon>Mucoromycotina</taxon>
        <taxon>Endogonomycetes</taxon>
        <taxon>Endogonales</taxon>
        <taxon>Endogonaceae</taxon>
        <taxon>Jimgerdemannia</taxon>
    </lineage>
</organism>
<feature type="transmembrane region" description="Helical" evidence="2">
    <location>
        <begin position="226"/>
        <end position="245"/>
    </location>
</feature>
<feature type="transmembrane region" description="Helical" evidence="2">
    <location>
        <begin position="112"/>
        <end position="139"/>
    </location>
</feature>
<dbReference type="AlphaFoldDB" id="A0A433Q9F6"/>
<dbReference type="InterPro" id="IPR009597">
    <property type="entry name" value="DUF1206"/>
</dbReference>
<sequence length="374" mass="41215">MPRVRNPIDSPSIDDPLALSLPMTPLDASRLRSSDSRAGHSGFRHSFEERWARFVHPTGVKSKHKKIVTWLGRIGFVAKGVVYGLVGGMTCASASKLRLPGKANENESPQGAFIFIGGFPIGTPLLIITFIGVLFYSVWRFIISHYFNLHNSWEAITGQGSDAQFSAKKNFFRYRLSPFVSACVYAGYLYYIAKLIPIVQDDRDEEDSPGCFPACWRDTALGRAGLVAIGVAFCIATLTQLINAFTANWHGDLRVRHMSKIEMYGMYTLGHVGFFARAGVFLFVAVLMFKALAEPVDSTHSTVANALNLLLPTKAGQVLMFIVGLGLVVFGLFAILNAVYKYFPTPPPSRLHDGREEEEEEGATTFSLPHSQPA</sequence>
<dbReference type="Pfam" id="PF06724">
    <property type="entry name" value="DUF1206"/>
    <property type="match status" value="2"/>
</dbReference>
<keyword evidence="2" id="KW-0812">Transmembrane</keyword>
<feature type="domain" description="DUF1206" evidence="3">
    <location>
        <begin position="74"/>
        <end position="142"/>
    </location>
</feature>
<evidence type="ECO:0000313" key="5">
    <source>
        <dbReference type="Proteomes" id="UP000274822"/>
    </source>
</evidence>
<feature type="domain" description="DUF1206" evidence="3">
    <location>
        <begin position="272"/>
        <end position="341"/>
    </location>
</feature>